<evidence type="ECO:0000256" key="4">
    <source>
        <dbReference type="ARBA" id="ARBA00022927"/>
    </source>
</evidence>
<keyword evidence="3" id="KW-0812">Transmembrane</keyword>
<keyword evidence="2" id="KW-0813">Transport</keyword>
<gene>
    <name evidence="8" type="ORF">UFOPK1639_00698</name>
    <name evidence="9" type="ORF">UFOPK2132_00637</name>
    <name evidence="10" type="ORF">UFOPK3389_00318</name>
</gene>
<evidence type="ECO:0000313" key="8">
    <source>
        <dbReference type="EMBL" id="CAB4565235.1"/>
    </source>
</evidence>
<protein>
    <submittedName>
        <fullName evidence="8">Unannotated protein</fullName>
    </submittedName>
</protein>
<keyword evidence="7" id="KW-0472">Membrane</keyword>
<evidence type="ECO:0000313" key="10">
    <source>
        <dbReference type="EMBL" id="CAB4862863.1"/>
    </source>
</evidence>
<dbReference type="EMBL" id="CAEZVU010000115">
    <property type="protein sequence ID" value="CAB4637895.1"/>
    <property type="molecule type" value="Genomic_DNA"/>
</dbReference>
<dbReference type="EMBL" id="CAEZTH010000078">
    <property type="protein sequence ID" value="CAB4565235.1"/>
    <property type="molecule type" value="Genomic_DNA"/>
</dbReference>
<dbReference type="EMBL" id="CAFBLL010000038">
    <property type="protein sequence ID" value="CAB4862863.1"/>
    <property type="molecule type" value="Genomic_DNA"/>
</dbReference>
<dbReference type="InterPro" id="IPR003369">
    <property type="entry name" value="TatA/B/E"/>
</dbReference>
<evidence type="ECO:0000256" key="7">
    <source>
        <dbReference type="ARBA" id="ARBA00023136"/>
    </source>
</evidence>
<keyword evidence="4" id="KW-0653">Protein transport</keyword>
<name>A0A6J6DQT5_9ZZZZ</name>
<sequence>MFGLSGEKLLILGLIAVFVLGPDKLPHYSKQLANFIKSLKKMADGAKGQLQSEIGEELDWKQLDPRKYDPRRIIREALAETEAPTTVATLNKPTTRVQPRLAVGEVAPFDSEAT</sequence>
<evidence type="ECO:0000256" key="6">
    <source>
        <dbReference type="ARBA" id="ARBA00023010"/>
    </source>
</evidence>
<dbReference type="PRINTS" id="PR01506">
    <property type="entry name" value="TATBPROTEIN"/>
</dbReference>
<accession>A0A6J6DQT5</accession>
<comment type="subcellular location">
    <subcellularLocation>
        <location evidence="1">Membrane</location>
        <topology evidence="1">Single-pass membrane protein</topology>
    </subcellularLocation>
</comment>
<reference evidence="8" key="1">
    <citation type="submission" date="2020-05" db="EMBL/GenBank/DDBJ databases">
        <authorList>
            <person name="Chiriac C."/>
            <person name="Salcher M."/>
            <person name="Ghai R."/>
            <person name="Kavagutti S V."/>
        </authorList>
    </citation>
    <scope>NUCLEOTIDE SEQUENCE</scope>
</reference>
<evidence type="ECO:0000313" key="9">
    <source>
        <dbReference type="EMBL" id="CAB4637895.1"/>
    </source>
</evidence>
<dbReference type="AlphaFoldDB" id="A0A6J6DQT5"/>
<keyword evidence="5" id="KW-1133">Transmembrane helix</keyword>
<dbReference type="Gene3D" id="1.20.5.3310">
    <property type="match status" value="1"/>
</dbReference>
<keyword evidence="6" id="KW-0811">Translocation</keyword>
<dbReference type="Pfam" id="PF02416">
    <property type="entry name" value="TatA_B_E"/>
    <property type="match status" value="1"/>
</dbReference>
<evidence type="ECO:0000256" key="3">
    <source>
        <dbReference type="ARBA" id="ARBA00022692"/>
    </source>
</evidence>
<evidence type="ECO:0000256" key="2">
    <source>
        <dbReference type="ARBA" id="ARBA00022448"/>
    </source>
</evidence>
<evidence type="ECO:0000256" key="5">
    <source>
        <dbReference type="ARBA" id="ARBA00022989"/>
    </source>
</evidence>
<organism evidence="8">
    <name type="scientific">freshwater metagenome</name>
    <dbReference type="NCBI Taxonomy" id="449393"/>
    <lineage>
        <taxon>unclassified sequences</taxon>
        <taxon>metagenomes</taxon>
        <taxon>ecological metagenomes</taxon>
    </lineage>
</organism>
<proteinExistence type="predicted"/>
<evidence type="ECO:0000256" key="1">
    <source>
        <dbReference type="ARBA" id="ARBA00004167"/>
    </source>
</evidence>